<name>A0A1C3WFD4_9HYPH</name>
<feature type="transmembrane region" description="Helical" evidence="1">
    <location>
        <begin position="138"/>
        <end position="158"/>
    </location>
</feature>
<feature type="transmembrane region" description="Helical" evidence="1">
    <location>
        <begin position="6"/>
        <end position="30"/>
    </location>
</feature>
<organism evidence="2 3">
    <name type="scientific">Rhizobium hainanense</name>
    <dbReference type="NCBI Taxonomy" id="52131"/>
    <lineage>
        <taxon>Bacteria</taxon>
        <taxon>Pseudomonadati</taxon>
        <taxon>Pseudomonadota</taxon>
        <taxon>Alphaproteobacteria</taxon>
        <taxon>Hyphomicrobiales</taxon>
        <taxon>Rhizobiaceae</taxon>
        <taxon>Rhizobium/Agrobacterium group</taxon>
        <taxon>Rhizobium</taxon>
    </lineage>
</organism>
<dbReference type="Proteomes" id="UP000186228">
    <property type="component" value="Unassembled WGS sequence"/>
</dbReference>
<keyword evidence="1" id="KW-0812">Transmembrane</keyword>
<reference evidence="3" key="1">
    <citation type="submission" date="2016-08" db="EMBL/GenBank/DDBJ databases">
        <authorList>
            <person name="Varghese N."/>
            <person name="Submissions Spin"/>
        </authorList>
    </citation>
    <scope>NUCLEOTIDE SEQUENCE [LARGE SCALE GENOMIC DNA]</scope>
    <source>
        <strain evidence="3">CCBAU 57015</strain>
    </source>
</reference>
<dbReference type="STRING" id="52131.GA0061100_11781"/>
<dbReference type="EMBL" id="FMAC01000017">
    <property type="protein sequence ID" value="SCB38700.1"/>
    <property type="molecule type" value="Genomic_DNA"/>
</dbReference>
<evidence type="ECO:0000256" key="1">
    <source>
        <dbReference type="SAM" id="Phobius"/>
    </source>
</evidence>
<protein>
    <submittedName>
        <fullName evidence="2">Cadmium resistance protein CadD, predicted permease</fullName>
    </submittedName>
</protein>
<evidence type="ECO:0000313" key="3">
    <source>
        <dbReference type="Proteomes" id="UP000186228"/>
    </source>
</evidence>
<keyword evidence="3" id="KW-1185">Reference proteome</keyword>
<dbReference type="AlphaFoldDB" id="A0A1C3WFD4"/>
<proteinExistence type="predicted"/>
<feature type="transmembrane region" description="Helical" evidence="1">
    <location>
        <begin position="51"/>
        <end position="80"/>
    </location>
</feature>
<evidence type="ECO:0000313" key="2">
    <source>
        <dbReference type="EMBL" id="SCB38700.1"/>
    </source>
</evidence>
<keyword evidence="1" id="KW-1133">Transmembrane helix</keyword>
<dbReference type="Pfam" id="PF03596">
    <property type="entry name" value="Cad"/>
    <property type="match status" value="1"/>
</dbReference>
<keyword evidence="1" id="KW-0472">Membrane</keyword>
<accession>A0A1C3WFD4</accession>
<dbReference type="InterPro" id="IPR004676">
    <property type="entry name" value="Cd-R_transporter"/>
</dbReference>
<gene>
    <name evidence="2" type="ORF">GA0061100_11781</name>
</gene>
<feature type="transmembrane region" description="Helical" evidence="1">
    <location>
        <begin position="179"/>
        <end position="202"/>
    </location>
</feature>
<sequence length="203" mass="22057">MGYMLGVFGVAIVMFASTNIDDIFVLLGFFADRKFRLRQIVIGQYLGIGALYGFSALASFLVLVVPATYIGLLGLAPIYFGVRRLWELWNGIETGDDPEDHTKASAGHGNIVAVTLVTIANGGDNISIYTPIFATRSAYEILTIGCIFAVLTAIWLAAAHSLVNHPTLGAPIRRHGHRIVPFVLIALGILIFYEAGTATLFWR</sequence>